<dbReference type="Proteomes" id="UP001165565">
    <property type="component" value="Unassembled WGS sequence"/>
</dbReference>
<comment type="caution">
    <text evidence="2">The sequence shown here is derived from an EMBL/GenBank/DDBJ whole genome shotgun (WGS) entry which is preliminary data.</text>
</comment>
<gene>
    <name evidence="2" type="ORF">NEE01_08565</name>
</gene>
<proteinExistence type="predicted"/>
<accession>A0AA41ZDY5</accession>
<evidence type="ECO:0000313" key="3">
    <source>
        <dbReference type="Proteomes" id="UP001165565"/>
    </source>
</evidence>
<feature type="domain" description="HTH cro/C1-type" evidence="1">
    <location>
        <begin position="17"/>
        <end position="70"/>
    </location>
</feature>
<organism evidence="2 3">
    <name type="scientific">Sphingomonas lycopersici</name>
    <dbReference type="NCBI Taxonomy" id="2951807"/>
    <lineage>
        <taxon>Bacteria</taxon>
        <taxon>Pseudomonadati</taxon>
        <taxon>Pseudomonadota</taxon>
        <taxon>Alphaproteobacteria</taxon>
        <taxon>Sphingomonadales</taxon>
        <taxon>Sphingomonadaceae</taxon>
        <taxon>Sphingomonas</taxon>
    </lineage>
</organism>
<dbReference type="AlphaFoldDB" id="A0AA41ZDY5"/>
<name>A0AA41ZDY5_9SPHN</name>
<dbReference type="InterPro" id="IPR010982">
    <property type="entry name" value="Lambda_DNA-bd_dom_sf"/>
</dbReference>
<evidence type="ECO:0000259" key="1">
    <source>
        <dbReference type="PROSITE" id="PS50943"/>
    </source>
</evidence>
<keyword evidence="3" id="KW-1185">Reference proteome</keyword>
<dbReference type="SMART" id="SM00530">
    <property type="entry name" value="HTH_XRE"/>
    <property type="match status" value="1"/>
</dbReference>
<dbReference type="CDD" id="cd00093">
    <property type="entry name" value="HTH_XRE"/>
    <property type="match status" value="1"/>
</dbReference>
<dbReference type="RefSeq" id="WP_265268648.1">
    <property type="nucleotide sequence ID" value="NZ_JANFAU010000005.1"/>
</dbReference>
<dbReference type="SUPFAM" id="SSF47413">
    <property type="entry name" value="lambda repressor-like DNA-binding domains"/>
    <property type="match status" value="1"/>
</dbReference>
<sequence>MKTERLHGQSVYLVEAVKRALKDRGMTYADVAAALGLSHASTKRIFAQRSFTIDRVEQLCELIGISFLDLARMAEEGRPAARDTLNDALEQALVDDPMLLFCFHLLLGGWTVARIENHYGVGQAMLIPALVKLERMGLIQLLPGNAVRLMTARNIKWRPGGPIRRFFDQRVKEEFLARDFSSPGSVWEFEIGELSEASRALLSRRIANLFREVRDLVAQDAALPPALKTNVGMLIASTPVPLELLARDIADSLESQAPEY</sequence>
<evidence type="ECO:0000313" key="2">
    <source>
        <dbReference type="EMBL" id="MCW6534836.1"/>
    </source>
</evidence>
<dbReference type="GO" id="GO:0003677">
    <property type="term" value="F:DNA binding"/>
    <property type="evidence" value="ECO:0007669"/>
    <property type="project" value="InterPro"/>
</dbReference>
<dbReference type="InterPro" id="IPR001387">
    <property type="entry name" value="Cro/C1-type_HTH"/>
</dbReference>
<protein>
    <submittedName>
        <fullName evidence="2">Helix-turn-helix domain-containing protein</fullName>
    </submittedName>
</protein>
<dbReference type="Pfam" id="PF13443">
    <property type="entry name" value="HTH_26"/>
    <property type="match status" value="1"/>
</dbReference>
<dbReference type="PROSITE" id="PS50943">
    <property type="entry name" value="HTH_CROC1"/>
    <property type="match status" value="1"/>
</dbReference>
<reference evidence="2" key="1">
    <citation type="submission" date="2022-06" db="EMBL/GenBank/DDBJ databases">
        <title>Sphingomonas sp. nov. isolated from rhizosphere soil of tomato.</title>
        <authorList>
            <person name="Dong H."/>
            <person name="Gao R."/>
        </authorList>
    </citation>
    <scope>NUCLEOTIDE SEQUENCE</scope>
    <source>
        <strain evidence="2">MMSM24</strain>
    </source>
</reference>
<dbReference type="EMBL" id="JANFAV010000004">
    <property type="protein sequence ID" value="MCW6534836.1"/>
    <property type="molecule type" value="Genomic_DNA"/>
</dbReference>